<dbReference type="NCBIfam" id="TIGR00229">
    <property type="entry name" value="sensory_box"/>
    <property type="match status" value="1"/>
</dbReference>
<reference evidence="3" key="2">
    <citation type="journal article" date="2017" name="Stand. Genomic Sci.">
        <title>Complete genome sequence of the sulfur-oxidizing chemolithoautotrophic Sulfurovum lithotrophicum 42BKTT.</title>
        <authorList>
            <person name="Jeon W."/>
            <person name="Priscilla L."/>
            <person name="Park G."/>
            <person name="Lee H."/>
            <person name="Lee N."/>
            <person name="Lee D."/>
            <person name="Kwon H."/>
            <person name="Ahn I."/>
            <person name="Lee C."/>
            <person name="Lee H."/>
            <person name="Ahn J."/>
        </authorList>
    </citation>
    <scope>NUCLEOTIDE SEQUENCE [LARGE SCALE GENOMIC DNA]</scope>
    <source>
        <strain evidence="3">ATCC BAA-797 / 42BKT</strain>
    </source>
</reference>
<organism evidence="2 3">
    <name type="scientific">Sulfurovum lithotrophicum</name>
    <dbReference type="NCBI Taxonomy" id="206403"/>
    <lineage>
        <taxon>Bacteria</taxon>
        <taxon>Pseudomonadati</taxon>
        <taxon>Campylobacterota</taxon>
        <taxon>Epsilonproteobacteria</taxon>
        <taxon>Campylobacterales</taxon>
        <taxon>Sulfurovaceae</taxon>
        <taxon>Sulfurovum</taxon>
    </lineage>
</organism>
<dbReference type="PROSITE" id="PS50112">
    <property type="entry name" value="PAS"/>
    <property type="match status" value="1"/>
</dbReference>
<dbReference type="CDD" id="cd00130">
    <property type="entry name" value="PAS"/>
    <property type="match status" value="1"/>
</dbReference>
<accession>A0A7U4M0B8</accession>
<name>A0A7U4M0B8_9BACT</name>
<keyword evidence="2" id="KW-0675">Receptor</keyword>
<dbReference type="RefSeq" id="WP_046550564.1">
    <property type="nucleotide sequence ID" value="NZ_CP011308.1"/>
</dbReference>
<dbReference type="InterPro" id="IPR035965">
    <property type="entry name" value="PAS-like_dom_sf"/>
</dbReference>
<dbReference type="InterPro" id="IPR000014">
    <property type="entry name" value="PAS"/>
</dbReference>
<evidence type="ECO:0000313" key="3">
    <source>
        <dbReference type="Proteomes" id="UP000034444"/>
    </source>
</evidence>
<reference evidence="2 3" key="1">
    <citation type="submission" date="2015-04" db="EMBL/GenBank/DDBJ databases">
        <title>Complete genome sequence of Sulfurovum lithotrophicum ATCC BAA-797T.</title>
        <authorList>
            <person name="Ahn J."/>
            <person name="Park G."/>
            <person name="Jeon W."/>
            <person name="Jang Y."/>
            <person name="Jang M."/>
            <person name="Lee H."/>
            <person name="Lee H."/>
        </authorList>
    </citation>
    <scope>NUCLEOTIDE SEQUENCE [LARGE SCALE GENOMIC DNA]</scope>
    <source>
        <strain evidence="3">ATCC BAA-797 / 42BKT</strain>
    </source>
</reference>
<proteinExistence type="predicted"/>
<dbReference type="OrthoDB" id="9765776at2"/>
<protein>
    <submittedName>
        <fullName evidence="2">Aerotaxis receptor Aer</fullName>
    </submittedName>
</protein>
<sequence>MGRTIKNIITDKEIVKPDPVDEEVPFDGGVMITETDTAGIITYANRKFRELTGYTKEELIGSPHSINRHPDMPKAAFKGLWETIKGGNYWEGYVKNMTSEGKYYLVVVWIKPKFDEEGNIVGYIAGRKIPDRDSMNKALAQYKEMKAAE</sequence>
<dbReference type="InterPro" id="IPR013655">
    <property type="entry name" value="PAS_fold_3"/>
</dbReference>
<dbReference type="AlphaFoldDB" id="A0A7U4M0B8"/>
<evidence type="ECO:0000259" key="1">
    <source>
        <dbReference type="PROSITE" id="PS50112"/>
    </source>
</evidence>
<feature type="domain" description="PAS" evidence="1">
    <location>
        <begin position="36"/>
        <end position="61"/>
    </location>
</feature>
<gene>
    <name evidence="2" type="ORF">YH65_02975</name>
</gene>
<dbReference type="SUPFAM" id="SSF55785">
    <property type="entry name" value="PYP-like sensor domain (PAS domain)"/>
    <property type="match status" value="1"/>
</dbReference>
<dbReference type="KEGG" id="slh:YH65_02975"/>
<dbReference type="EMBL" id="CP011308">
    <property type="protein sequence ID" value="AKF24469.1"/>
    <property type="molecule type" value="Genomic_DNA"/>
</dbReference>
<dbReference type="Pfam" id="PF08447">
    <property type="entry name" value="PAS_3"/>
    <property type="match status" value="1"/>
</dbReference>
<keyword evidence="3" id="KW-1185">Reference proteome</keyword>
<dbReference type="SMART" id="SM00091">
    <property type="entry name" value="PAS"/>
    <property type="match status" value="1"/>
</dbReference>
<dbReference type="Gene3D" id="3.30.450.20">
    <property type="entry name" value="PAS domain"/>
    <property type="match status" value="1"/>
</dbReference>
<evidence type="ECO:0000313" key="2">
    <source>
        <dbReference type="EMBL" id="AKF24469.1"/>
    </source>
</evidence>
<dbReference type="Proteomes" id="UP000034444">
    <property type="component" value="Chromosome"/>
</dbReference>